<organism evidence="2 3">
    <name type="scientific">Minwuia thermotolerans</name>
    <dbReference type="NCBI Taxonomy" id="2056226"/>
    <lineage>
        <taxon>Bacteria</taxon>
        <taxon>Pseudomonadati</taxon>
        <taxon>Pseudomonadota</taxon>
        <taxon>Alphaproteobacteria</taxon>
        <taxon>Minwuiales</taxon>
        <taxon>Minwuiaceae</taxon>
        <taxon>Minwuia</taxon>
    </lineage>
</organism>
<proteinExistence type="predicted"/>
<dbReference type="GO" id="GO:0000150">
    <property type="term" value="F:DNA strand exchange activity"/>
    <property type="evidence" value="ECO:0007669"/>
    <property type="project" value="InterPro"/>
</dbReference>
<name>A0A2M9G611_9PROT</name>
<dbReference type="EMBL" id="PHIG01000008">
    <property type="protein sequence ID" value="PJK31106.1"/>
    <property type="molecule type" value="Genomic_DNA"/>
</dbReference>
<dbReference type="SUPFAM" id="SSF53041">
    <property type="entry name" value="Resolvase-like"/>
    <property type="match status" value="1"/>
</dbReference>
<reference evidence="2 3" key="1">
    <citation type="submission" date="2017-11" db="EMBL/GenBank/DDBJ databases">
        <title>Draft genome sequence of Rhizobiales bacterium SY3-13.</title>
        <authorList>
            <person name="Sun C."/>
        </authorList>
    </citation>
    <scope>NUCLEOTIDE SEQUENCE [LARGE SCALE GENOMIC DNA]</scope>
    <source>
        <strain evidence="2 3">SY3-13</strain>
    </source>
</reference>
<keyword evidence="3" id="KW-1185">Reference proteome</keyword>
<dbReference type="InterPro" id="IPR050639">
    <property type="entry name" value="SSR_resolvase"/>
</dbReference>
<dbReference type="InterPro" id="IPR006119">
    <property type="entry name" value="Resolv_N"/>
</dbReference>
<dbReference type="Gene3D" id="3.40.50.1390">
    <property type="entry name" value="Resolvase, N-terminal catalytic domain"/>
    <property type="match status" value="1"/>
</dbReference>
<dbReference type="PANTHER" id="PTHR30461:SF23">
    <property type="entry name" value="DNA RECOMBINASE-RELATED"/>
    <property type="match status" value="1"/>
</dbReference>
<comment type="caution">
    <text evidence="2">The sequence shown here is derived from an EMBL/GenBank/DDBJ whole genome shotgun (WGS) entry which is preliminary data.</text>
</comment>
<sequence>MVRCAIYTRKSTEEGLEQAFNSLDAQREACAAYIRSQQHEGWQELSNRYDDGGFSGGSMERPALASLLDDIRAGRIDTVVVY</sequence>
<dbReference type="InterPro" id="IPR036162">
    <property type="entry name" value="Resolvase-like_N_sf"/>
</dbReference>
<protein>
    <submittedName>
        <fullName evidence="2">Recombinase family protein</fullName>
    </submittedName>
</protein>
<feature type="non-terminal residue" evidence="2">
    <location>
        <position position="82"/>
    </location>
</feature>
<dbReference type="SMART" id="SM00857">
    <property type="entry name" value="Resolvase"/>
    <property type="match status" value="1"/>
</dbReference>
<dbReference type="AlphaFoldDB" id="A0A2M9G611"/>
<gene>
    <name evidence="2" type="ORF">CVT23_03340</name>
</gene>
<feature type="domain" description="Resolvase/invertase-type recombinase catalytic" evidence="1">
    <location>
        <begin position="3"/>
        <end position="82"/>
    </location>
</feature>
<dbReference type="PANTHER" id="PTHR30461">
    <property type="entry name" value="DNA-INVERTASE FROM LAMBDOID PROPHAGE"/>
    <property type="match status" value="1"/>
</dbReference>
<evidence type="ECO:0000259" key="1">
    <source>
        <dbReference type="PROSITE" id="PS51736"/>
    </source>
</evidence>
<dbReference type="PROSITE" id="PS51736">
    <property type="entry name" value="RECOMBINASES_3"/>
    <property type="match status" value="1"/>
</dbReference>
<dbReference type="Proteomes" id="UP000229498">
    <property type="component" value="Unassembled WGS sequence"/>
</dbReference>
<accession>A0A2M9G611</accession>
<dbReference type="RefSeq" id="WP_133120277.1">
    <property type="nucleotide sequence ID" value="NZ_PHIG01000008.1"/>
</dbReference>
<dbReference type="GO" id="GO:0003677">
    <property type="term" value="F:DNA binding"/>
    <property type="evidence" value="ECO:0007669"/>
    <property type="project" value="InterPro"/>
</dbReference>
<evidence type="ECO:0000313" key="3">
    <source>
        <dbReference type="Proteomes" id="UP000229498"/>
    </source>
</evidence>
<dbReference type="Pfam" id="PF00239">
    <property type="entry name" value="Resolvase"/>
    <property type="match status" value="1"/>
</dbReference>
<evidence type="ECO:0000313" key="2">
    <source>
        <dbReference type="EMBL" id="PJK31106.1"/>
    </source>
</evidence>